<evidence type="ECO:0000313" key="3">
    <source>
        <dbReference type="EMBL" id="MBB5353778.1"/>
    </source>
</evidence>
<protein>
    <submittedName>
        <fullName evidence="3">Outer membrane protein TolC</fullName>
    </submittedName>
</protein>
<dbReference type="GO" id="GO:0015562">
    <property type="term" value="F:efflux transmembrane transporter activity"/>
    <property type="evidence" value="ECO:0007669"/>
    <property type="project" value="InterPro"/>
</dbReference>
<feature type="region of interest" description="Disordered" evidence="2">
    <location>
        <begin position="23"/>
        <end position="44"/>
    </location>
</feature>
<dbReference type="AlphaFoldDB" id="A0A840VGQ7"/>
<evidence type="ECO:0000256" key="2">
    <source>
        <dbReference type="SAM" id="MobiDB-lite"/>
    </source>
</evidence>
<name>A0A840VGQ7_9BACT</name>
<dbReference type="InterPro" id="IPR010131">
    <property type="entry name" value="MdtP/NodT-like"/>
</dbReference>
<reference evidence="3 4" key="1">
    <citation type="submission" date="2020-08" db="EMBL/GenBank/DDBJ databases">
        <title>Genomic Encyclopedia of Type Strains, Phase IV (KMG-IV): sequencing the most valuable type-strain genomes for metagenomic binning, comparative biology and taxonomic classification.</title>
        <authorList>
            <person name="Goeker M."/>
        </authorList>
    </citation>
    <scope>NUCLEOTIDE SEQUENCE [LARGE SCALE GENOMIC DNA]</scope>
    <source>
        <strain evidence="3 4">YC6886</strain>
    </source>
</reference>
<dbReference type="PANTHER" id="PTHR30203">
    <property type="entry name" value="OUTER MEMBRANE CATION EFFLUX PROTEIN"/>
    <property type="match status" value="1"/>
</dbReference>
<proteinExistence type="inferred from homology"/>
<gene>
    <name evidence="3" type="ORF">HNR46_004040</name>
</gene>
<evidence type="ECO:0000256" key="1">
    <source>
        <dbReference type="ARBA" id="ARBA00007613"/>
    </source>
</evidence>
<organism evidence="3 4">
    <name type="scientific">Haloferula luteola</name>
    <dbReference type="NCBI Taxonomy" id="595692"/>
    <lineage>
        <taxon>Bacteria</taxon>
        <taxon>Pseudomonadati</taxon>
        <taxon>Verrucomicrobiota</taxon>
        <taxon>Verrucomicrobiia</taxon>
        <taxon>Verrucomicrobiales</taxon>
        <taxon>Verrucomicrobiaceae</taxon>
        <taxon>Haloferula</taxon>
    </lineage>
</organism>
<dbReference type="Proteomes" id="UP000557717">
    <property type="component" value="Unassembled WGS sequence"/>
</dbReference>
<dbReference type="PANTHER" id="PTHR30203:SF24">
    <property type="entry name" value="BLR4935 PROTEIN"/>
    <property type="match status" value="1"/>
</dbReference>
<accession>A0A840VGQ7</accession>
<keyword evidence="4" id="KW-1185">Reference proteome</keyword>
<dbReference type="PROSITE" id="PS51257">
    <property type="entry name" value="PROKAR_LIPOPROTEIN"/>
    <property type="match status" value="1"/>
</dbReference>
<dbReference type="Gene3D" id="1.20.1600.10">
    <property type="entry name" value="Outer membrane efflux proteins (OEP)"/>
    <property type="match status" value="1"/>
</dbReference>
<comment type="similarity">
    <text evidence="1">Belongs to the outer membrane factor (OMF) (TC 1.B.17) family.</text>
</comment>
<dbReference type="Pfam" id="PF02321">
    <property type="entry name" value="OEP"/>
    <property type="match status" value="1"/>
</dbReference>
<comment type="caution">
    <text evidence="3">The sequence shown here is derived from an EMBL/GenBank/DDBJ whole genome shotgun (WGS) entry which is preliminary data.</text>
</comment>
<dbReference type="RefSeq" id="WP_184022145.1">
    <property type="nucleotide sequence ID" value="NZ_JACHFD010000035.1"/>
</dbReference>
<evidence type="ECO:0000313" key="4">
    <source>
        <dbReference type="Proteomes" id="UP000557717"/>
    </source>
</evidence>
<sequence>MQRSLLLLGGCLVVACSHVPDERTSSSATLAPPPASAAENYSVPGNAGPEELARLALLHHPAIAAARHRAERLASRVPQDQALPDPMLEVGAGSMAETAAGRMEAMAGVKQKIPFPGKRREAAAASASEAAAARAEIDALQLQLTEQVHSAWWDLYLADQTLSLTRESRSVLEAVRDAVDARVAADQASQADQLRLANELSLIDRDLAEARQLRGTASARLNSLLNRPAGSPLSIRSASPIPSPGSLQNLLAQAQARHPDVAAAEQRANAFRHRLKRAELEKYPDFTAGVTSASIASSGLSKMANGRDQLYATLGVNLPLWQEPRRAMLREAREGMQETEALLAATRSDLRYRVEEAWFQAQTAREVSDLFSRRLVPDARQAYDVTLTGYSAGLRSFNDLIETWRQHLAFQLQRVRNQAQLGKATATLRAAAGLF</sequence>
<dbReference type="InterPro" id="IPR003423">
    <property type="entry name" value="OMP_efflux"/>
</dbReference>
<dbReference type="SUPFAM" id="SSF56954">
    <property type="entry name" value="Outer membrane efflux proteins (OEP)"/>
    <property type="match status" value="1"/>
</dbReference>
<dbReference type="EMBL" id="JACHFD010000035">
    <property type="protein sequence ID" value="MBB5353778.1"/>
    <property type="molecule type" value="Genomic_DNA"/>
</dbReference>